<dbReference type="OrthoDB" id="334416at2"/>
<evidence type="ECO:0000256" key="4">
    <source>
        <dbReference type="ARBA" id="ARBA00023315"/>
    </source>
</evidence>
<dbReference type="Gene3D" id="3.40.50.150">
    <property type="entry name" value="Vaccinia Virus protein VP39"/>
    <property type="match status" value="1"/>
</dbReference>
<evidence type="ECO:0000256" key="1">
    <source>
        <dbReference type="ARBA" id="ARBA00007274"/>
    </source>
</evidence>
<dbReference type="PROSITE" id="PS00101">
    <property type="entry name" value="HEXAPEP_TRANSFERASES"/>
    <property type="match status" value="1"/>
</dbReference>
<dbReference type="PANTHER" id="PTHR43300:SF4">
    <property type="entry name" value="ACYL-[ACYL-CARRIER-PROTEIN]--UDP-N-ACETYLGLUCOSAMINE O-ACYLTRANSFERASE"/>
    <property type="match status" value="1"/>
</dbReference>
<dbReference type="AlphaFoldDB" id="A0A6P1ZI64"/>
<dbReference type="CDD" id="cd03358">
    <property type="entry name" value="LbH_WxcM_N_like"/>
    <property type="match status" value="1"/>
</dbReference>
<reference evidence="5 6" key="1">
    <citation type="submission" date="2018-06" db="EMBL/GenBank/DDBJ databases">
        <title>Complete genome of Desulfovibrio marinus P48SEP.</title>
        <authorList>
            <person name="Crispim J.S."/>
            <person name="Vidigal P.M.P."/>
            <person name="Silva L.C.F."/>
            <person name="Araujo L.C."/>
            <person name="Laguardia C.N."/>
            <person name="Dias R.S."/>
            <person name="Sousa M.P."/>
            <person name="Paula S.O."/>
            <person name="Silva C."/>
        </authorList>
    </citation>
    <scope>NUCLEOTIDE SEQUENCE [LARGE SCALE GENOMIC DNA]</scope>
    <source>
        <strain evidence="5 6">P48SEP</strain>
    </source>
</reference>
<dbReference type="RefSeq" id="WP_144234851.1">
    <property type="nucleotide sequence ID" value="NZ_QMIF01000004.1"/>
</dbReference>
<comment type="caution">
    <text evidence="5">The sequence shown here is derived from an EMBL/GenBank/DDBJ whole genome shotgun (WGS) entry which is preliminary data.</text>
</comment>
<keyword evidence="4" id="KW-0012">Acyltransferase</keyword>
<evidence type="ECO:0000256" key="3">
    <source>
        <dbReference type="ARBA" id="ARBA00022737"/>
    </source>
</evidence>
<dbReference type="InterPro" id="IPR050179">
    <property type="entry name" value="Trans_hexapeptide_repeat"/>
</dbReference>
<keyword evidence="3" id="KW-0677">Repeat</keyword>
<dbReference type="SUPFAM" id="SSF53335">
    <property type="entry name" value="S-adenosyl-L-methionine-dependent methyltransferases"/>
    <property type="match status" value="1"/>
</dbReference>
<dbReference type="InterPro" id="IPR018357">
    <property type="entry name" value="Hexapep_transf_CS"/>
</dbReference>
<dbReference type="InterPro" id="IPR029063">
    <property type="entry name" value="SAM-dependent_MTases_sf"/>
</dbReference>
<evidence type="ECO:0000256" key="2">
    <source>
        <dbReference type="ARBA" id="ARBA00022679"/>
    </source>
</evidence>
<dbReference type="CDD" id="cd02440">
    <property type="entry name" value="AdoMet_MTases"/>
    <property type="match status" value="1"/>
</dbReference>
<gene>
    <name evidence="5" type="ORF">DQK91_07740</name>
</gene>
<dbReference type="InterPro" id="IPR011004">
    <property type="entry name" value="Trimer_LpxA-like_sf"/>
</dbReference>
<proteinExistence type="inferred from homology"/>
<dbReference type="Gene3D" id="2.160.10.10">
    <property type="entry name" value="Hexapeptide repeat proteins"/>
    <property type="match status" value="1"/>
</dbReference>
<dbReference type="Proteomes" id="UP000434052">
    <property type="component" value="Unassembled WGS sequence"/>
</dbReference>
<name>A0A6P1ZI64_9BACT</name>
<dbReference type="InterPro" id="IPR001451">
    <property type="entry name" value="Hexapep"/>
</dbReference>
<dbReference type="PANTHER" id="PTHR43300">
    <property type="entry name" value="ACETYLTRANSFERASE"/>
    <property type="match status" value="1"/>
</dbReference>
<dbReference type="Pfam" id="PF13489">
    <property type="entry name" value="Methyltransf_23"/>
    <property type="match status" value="1"/>
</dbReference>
<comment type="similarity">
    <text evidence="1">Belongs to the transferase hexapeptide repeat family.</text>
</comment>
<keyword evidence="2" id="KW-0808">Transferase</keyword>
<accession>A0A6P1ZI64</accession>
<dbReference type="EMBL" id="QMIF01000004">
    <property type="protein sequence ID" value="TVM34458.1"/>
    <property type="molecule type" value="Genomic_DNA"/>
</dbReference>
<organism evidence="5 6">
    <name type="scientific">Oceanidesulfovibrio marinus</name>
    <dbReference type="NCBI Taxonomy" id="370038"/>
    <lineage>
        <taxon>Bacteria</taxon>
        <taxon>Pseudomonadati</taxon>
        <taxon>Thermodesulfobacteriota</taxon>
        <taxon>Desulfovibrionia</taxon>
        <taxon>Desulfovibrionales</taxon>
        <taxon>Desulfovibrionaceae</taxon>
        <taxon>Oceanidesulfovibrio</taxon>
    </lineage>
</organism>
<sequence>MKLSVISSAAQIGQDVRIHDFANIYGACAIGSGSVIGAFVEIQPGAVIGKGVKVSSHTFICDGVTIDDEAFIGHGVMFTNDKSPRSVFDDGTPVTAATTKVVPTRVCRRAAIGSGSTILCGITIGVGALVGAGSVVTKDVPPHAVVTGNPARVVNTSSLLETRSAMSMPEGLQQPHNQILFDEYNEYGPVQLGPYSSYTWRHDPRHLLFTLARYKFCAKLLQGCESVLEIGCGDAVGSPILLQTVKRLHGVDLEPAIIADDIRRNEYGDRLSFEAVDLTKASPAGMYDAAVSMDVIEHIPAQEEDTFLHNIVSRLNPHATCIIGTPNVTSQQYASENSRSGHINLKDHNSLSASLQKYFHNVFVFSMNDEVVHTGYNPMAHFLMAVATGKR</sequence>
<dbReference type="Pfam" id="PF00132">
    <property type="entry name" value="Hexapep"/>
    <property type="match status" value="1"/>
</dbReference>
<dbReference type="SUPFAM" id="SSF51161">
    <property type="entry name" value="Trimeric LpxA-like enzymes"/>
    <property type="match status" value="1"/>
</dbReference>
<protein>
    <submittedName>
        <fullName evidence="5">Uncharacterized protein</fullName>
    </submittedName>
</protein>
<evidence type="ECO:0000313" key="6">
    <source>
        <dbReference type="Proteomes" id="UP000434052"/>
    </source>
</evidence>
<dbReference type="GO" id="GO:0016746">
    <property type="term" value="F:acyltransferase activity"/>
    <property type="evidence" value="ECO:0007669"/>
    <property type="project" value="UniProtKB-KW"/>
</dbReference>
<evidence type="ECO:0000313" key="5">
    <source>
        <dbReference type="EMBL" id="TVM34458.1"/>
    </source>
</evidence>